<dbReference type="InterPro" id="IPR013325">
    <property type="entry name" value="RNA_pol_sigma_r2"/>
</dbReference>
<dbReference type="GO" id="GO:0006950">
    <property type="term" value="P:response to stress"/>
    <property type="evidence" value="ECO:0007669"/>
    <property type="project" value="UniProtKB-ARBA"/>
</dbReference>
<dbReference type="InterPro" id="IPR013324">
    <property type="entry name" value="RNA_pol_sigma_r3/r4-like"/>
</dbReference>
<evidence type="ECO:0000259" key="8">
    <source>
        <dbReference type="Pfam" id="PF20239"/>
    </source>
</evidence>
<dbReference type="SUPFAM" id="SSF88659">
    <property type="entry name" value="Sigma3 and sigma4 domains of RNA polymerase sigma factors"/>
    <property type="match status" value="1"/>
</dbReference>
<dbReference type="PANTHER" id="PTHR47756">
    <property type="entry name" value="BLL6612 PROTEIN-RELATED"/>
    <property type="match status" value="1"/>
</dbReference>
<feature type="domain" description="DUF6596" evidence="8">
    <location>
        <begin position="188"/>
        <end position="288"/>
    </location>
</feature>
<evidence type="ECO:0000259" key="6">
    <source>
        <dbReference type="Pfam" id="PF04542"/>
    </source>
</evidence>
<dbReference type="GO" id="GO:0016987">
    <property type="term" value="F:sigma factor activity"/>
    <property type="evidence" value="ECO:0007669"/>
    <property type="project" value="UniProtKB-KW"/>
</dbReference>
<dbReference type="InterPro" id="IPR007627">
    <property type="entry name" value="RNA_pol_sigma70_r2"/>
</dbReference>
<dbReference type="InterPro" id="IPR014284">
    <property type="entry name" value="RNA_pol_sigma-70_dom"/>
</dbReference>
<sequence length="420" mass="45568">MDDGAPPPAHPPATARSIDAIWRIEGARIVAAIARVTGDLALAEDLAQDALIDAMTQWPSTGVPRNPAAWLTTVAKRKAIDTWRRQATLEGKYRTIAADLETLDDRAWEPIEDDLLRLIFVACHPVLARPVQVALTLRVVGGLTTEEIARLLLVQTSAVQQRIVRAKKTLAAARIPFETPEPADWPPRLRAVLAVIYLIFTEGYAPTSGDRWLRPELACEALRLGRMLASLAPREPETHALVALMEFQSSRFAARTAADGSPVLLADQDRSRWDRSAIARGSAALARSDALGRGRGYYELQAAIAECHATATTVDTTDWEQIALLYEALAELSRSPVVELNRAVAVSMAGDSARALQMVDRLASGSPLPASHLLPSVRGELLARLGRTREARAAFLAAASLTANSKERETLQRKAGALDE</sequence>
<dbReference type="InterPro" id="IPR036388">
    <property type="entry name" value="WH-like_DNA-bd_sf"/>
</dbReference>
<comment type="caution">
    <text evidence="9">The sequence shown here is derived from an EMBL/GenBank/DDBJ whole genome shotgun (WGS) entry which is preliminary data.</text>
</comment>
<dbReference type="PROSITE" id="PS01063">
    <property type="entry name" value="SIGMA70_ECF"/>
    <property type="match status" value="1"/>
</dbReference>
<keyword evidence="2 5" id="KW-0805">Transcription regulation</keyword>
<keyword evidence="3 5" id="KW-0731">Sigma factor</keyword>
<dbReference type="InterPro" id="IPR013249">
    <property type="entry name" value="RNA_pol_sigma70_r4_t2"/>
</dbReference>
<proteinExistence type="inferred from homology"/>
<protein>
    <recommendedName>
        <fullName evidence="5">RNA polymerase sigma factor</fullName>
    </recommendedName>
</protein>
<evidence type="ECO:0000256" key="5">
    <source>
        <dbReference type="RuleBase" id="RU000716"/>
    </source>
</evidence>
<evidence type="ECO:0000313" key="9">
    <source>
        <dbReference type="EMBL" id="MDI2098214.1"/>
    </source>
</evidence>
<gene>
    <name evidence="9" type="ORF">QF206_04450</name>
</gene>
<dbReference type="NCBIfam" id="TIGR02937">
    <property type="entry name" value="sigma70-ECF"/>
    <property type="match status" value="1"/>
</dbReference>
<dbReference type="PANTHER" id="PTHR47756:SF2">
    <property type="entry name" value="BLL6612 PROTEIN"/>
    <property type="match status" value="1"/>
</dbReference>
<evidence type="ECO:0000256" key="3">
    <source>
        <dbReference type="ARBA" id="ARBA00023082"/>
    </source>
</evidence>
<organism evidence="9 10">
    <name type="scientific">Ruicaihuangia caeni</name>
    <dbReference type="NCBI Taxonomy" id="3042517"/>
    <lineage>
        <taxon>Bacteria</taxon>
        <taxon>Bacillati</taxon>
        <taxon>Actinomycetota</taxon>
        <taxon>Actinomycetes</taxon>
        <taxon>Micrococcales</taxon>
        <taxon>Microbacteriaceae</taxon>
        <taxon>Ruicaihuangia</taxon>
    </lineage>
</organism>
<dbReference type="RefSeq" id="WP_281487964.1">
    <property type="nucleotide sequence ID" value="NZ_JASATX010000001.1"/>
</dbReference>
<evidence type="ECO:0000256" key="4">
    <source>
        <dbReference type="ARBA" id="ARBA00023163"/>
    </source>
</evidence>
<evidence type="ECO:0000256" key="1">
    <source>
        <dbReference type="ARBA" id="ARBA00010641"/>
    </source>
</evidence>
<evidence type="ECO:0000256" key="2">
    <source>
        <dbReference type="ARBA" id="ARBA00023015"/>
    </source>
</evidence>
<dbReference type="GO" id="GO:0003677">
    <property type="term" value="F:DNA binding"/>
    <property type="evidence" value="ECO:0007669"/>
    <property type="project" value="UniProtKB-KW"/>
</dbReference>
<dbReference type="Proteomes" id="UP001321506">
    <property type="component" value="Unassembled WGS sequence"/>
</dbReference>
<dbReference type="Pfam" id="PF08281">
    <property type="entry name" value="Sigma70_r4_2"/>
    <property type="match status" value="1"/>
</dbReference>
<keyword evidence="5" id="KW-0238">DNA-binding</keyword>
<dbReference type="Pfam" id="PF04542">
    <property type="entry name" value="Sigma70_r2"/>
    <property type="match status" value="1"/>
</dbReference>
<feature type="domain" description="RNA polymerase sigma factor 70 region 4 type 2" evidence="7">
    <location>
        <begin position="120"/>
        <end position="170"/>
    </location>
</feature>
<dbReference type="InterPro" id="IPR000838">
    <property type="entry name" value="RNA_pol_sigma70_ECF_CS"/>
</dbReference>
<keyword evidence="10" id="KW-1185">Reference proteome</keyword>
<name>A0AAW6T4I2_9MICO</name>
<dbReference type="EMBL" id="JASATX010000001">
    <property type="protein sequence ID" value="MDI2098214.1"/>
    <property type="molecule type" value="Genomic_DNA"/>
</dbReference>
<keyword evidence="4 5" id="KW-0804">Transcription</keyword>
<feature type="domain" description="RNA polymerase sigma-70 region 2" evidence="6">
    <location>
        <begin position="28"/>
        <end position="87"/>
    </location>
</feature>
<dbReference type="Gene3D" id="1.10.10.10">
    <property type="entry name" value="Winged helix-like DNA-binding domain superfamily/Winged helix DNA-binding domain"/>
    <property type="match status" value="1"/>
</dbReference>
<dbReference type="Gene3D" id="1.10.1740.10">
    <property type="match status" value="1"/>
</dbReference>
<dbReference type="InterPro" id="IPR046531">
    <property type="entry name" value="DUF6596"/>
</dbReference>
<evidence type="ECO:0000313" key="10">
    <source>
        <dbReference type="Proteomes" id="UP001321506"/>
    </source>
</evidence>
<dbReference type="GO" id="GO:0006352">
    <property type="term" value="P:DNA-templated transcription initiation"/>
    <property type="evidence" value="ECO:0007669"/>
    <property type="project" value="InterPro"/>
</dbReference>
<comment type="similarity">
    <text evidence="1 5">Belongs to the sigma-70 factor family. ECF subfamily.</text>
</comment>
<dbReference type="Pfam" id="PF20239">
    <property type="entry name" value="DUF6596"/>
    <property type="match status" value="1"/>
</dbReference>
<evidence type="ECO:0000259" key="7">
    <source>
        <dbReference type="Pfam" id="PF08281"/>
    </source>
</evidence>
<accession>A0AAW6T4I2</accession>
<dbReference type="AlphaFoldDB" id="A0AAW6T4I2"/>
<reference evidence="9 10" key="1">
    <citation type="submission" date="2023-04" db="EMBL/GenBank/DDBJ databases">
        <title>Klugiella caeni sp. nov. isolated from the sludge of biochemical tank.</title>
        <authorList>
            <person name="Geng K."/>
        </authorList>
    </citation>
    <scope>NUCLEOTIDE SEQUENCE [LARGE SCALE GENOMIC DNA]</scope>
    <source>
        <strain evidence="9 10">YN-L-19</strain>
    </source>
</reference>
<dbReference type="SUPFAM" id="SSF88946">
    <property type="entry name" value="Sigma2 domain of RNA polymerase sigma factors"/>
    <property type="match status" value="1"/>
</dbReference>